<proteinExistence type="predicted"/>
<dbReference type="Proteomes" id="UP000321577">
    <property type="component" value="Unassembled WGS sequence"/>
</dbReference>
<dbReference type="RefSeq" id="WP_170266650.1">
    <property type="nucleotide sequence ID" value="NZ_BKAG01000007.1"/>
</dbReference>
<evidence type="ECO:0000313" key="3">
    <source>
        <dbReference type="EMBL" id="GEP42111.1"/>
    </source>
</evidence>
<organism evidence="3 4">
    <name type="scientific">Brevifollis gellanilyticus</name>
    <dbReference type="NCBI Taxonomy" id="748831"/>
    <lineage>
        <taxon>Bacteria</taxon>
        <taxon>Pseudomonadati</taxon>
        <taxon>Verrucomicrobiota</taxon>
        <taxon>Verrucomicrobiia</taxon>
        <taxon>Verrucomicrobiales</taxon>
        <taxon>Verrucomicrobiaceae</taxon>
    </lineage>
</organism>
<feature type="region of interest" description="Disordered" evidence="1">
    <location>
        <begin position="23"/>
        <end position="49"/>
    </location>
</feature>
<protein>
    <submittedName>
        <fullName evidence="3">Uncharacterized protein</fullName>
    </submittedName>
</protein>
<evidence type="ECO:0000256" key="2">
    <source>
        <dbReference type="SAM" id="SignalP"/>
    </source>
</evidence>
<keyword evidence="4" id="KW-1185">Reference proteome</keyword>
<feature type="signal peptide" evidence="2">
    <location>
        <begin position="1"/>
        <end position="23"/>
    </location>
</feature>
<dbReference type="AlphaFoldDB" id="A0A512M6Z8"/>
<reference evidence="3 4" key="1">
    <citation type="submission" date="2019-07" db="EMBL/GenBank/DDBJ databases">
        <title>Whole genome shotgun sequence of Brevifollis gellanilyticus NBRC 108608.</title>
        <authorList>
            <person name="Hosoyama A."/>
            <person name="Uohara A."/>
            <person name="Ohji S."/>
            <person name="Ichikawa N."/>
        </authorList>
    </citation>
    <scope>NUCLEOTIDE SEQUENCE [LARGE SCALE GENOMIC DNA]</scope>
    <source>
        <strain evidence="3 4">NBRC 108608</strain>
    </source>
</reference>
<keyword evidence="2" id="KW-0732">Signal</keyword>
<sequence>MNMHFKSGLALVCLAFATSLSPAQDAKKEEPSASVITDPDDALKDIPRDVMGDLRPGSRQMMDAAAKASMQAAKNAEGKTGTFKFNVRAVEKFQRPDAPDVTRYRILSVIDTTRASGVQVNVHLMAVLDLSEHEKAAKIGTGSKITLTGKISNAEILGRQKAELHIDLMDAKIK</sequence>
<name>A0A512M6Z8_9BACT</name>
<comment type="caution">
    <text evidence="3">The sequence shown here is derived from an EMBL/GenBank/DDBJ whole genome shotgun (WGS) entry which is preliminary data.</text>
</comment>
<dbReference type="EMBL" id="BKAG01000007">
    <property type="protein sequence ID" value="GEP42111.1"/>
    <property type="molecule type" value="Genomic_DNA"/>
</dbReference>
<evidence type="ECO:0000256" key="1">
    <source>
        <dbReference type="SAM" id="MobiDB-lite"/>
    </source>
</evidence>
<feature type="chain" id="PRO_5022213694" evidence="2">
    <location>
        <begin position="24"/>
        <end position="174"/>
    </location>
</feature>
<gene>
    <name evidence="3" type="ORF">BGE01nite_14020</name>
</gene>
<accession>A0A512M6Z8</accession>
<evidence type="ECO:0000313" key="4">
    <source>
        <dbReference type="Proteomes" id="UP000321577"/>
    </source>
</evidence>